<evidence type="ECO:0000256" key="4">
    <source>
        <dbReference type="ARBA" id="ARBA00022723"/>
    </source>
</evidence>
<reference evidence="15" key="1">
    <citation type="submission" date="2021-02" db="EMBL/GenBank/DDBJ databases">
        <authorList>
            <person name="Nowell W R."/>
        </authorList>
    </citation>
    <scope>NUCLEOTIDE SEQUENCE</scope>
</reference>
<keyword evidence="3" id="KW-0808">Transferase</keyword>
<keyword evidence="16" id="KW-1185">Reference proteome</keyword>
<keyword evidence="9" id="KW-0804">Transcription</keyword>
<dbReference type="EC" id="2.3.1.48" evidence="2"/>
<dbReference type="InterPro" id="IPR035898">
    <property type="entry name" value="TAZ_dom_sf"/>
</dbReference>
<dbReference type="PANTHER" id="PTHR13808">
    <property type="entry name" value="CBP/P300-RELATED"/>
    <property type="match status" value="1"/>
</dbReference>
<keyword evidence="7" id="KW-0156">Chromatin regulator</keyword>
<dbReference type="SUPFAM" id="SSF57933">
    <property type="entry name" value="TAZ domain"/>
    <property type="match status" value="1"/>
</dbReference>
<dbReference type="GO" id="GO:0045944">
    <property type="term" value="P:positive regulation of transcription by RNA polymerase II"/>
    <property type="evidence" value="ECO:0007669"/>
    <property type="project" value="TreeGrafter"/>
</dbReference>
<evidence type="ECO:0000256" key="5">
    <source>
        <dbReference type="ARBA" id="ARBA00022771"/>
    </source>
</evidence>
<dbReference type="AlphaFoldDB" id="A0A815BZQ8"/>
<dbReference type="GO" id="GO:0031490">
    <property type="term" value="F:chromatin DNA binding"/>
    <property type="evidence" value="ECO:0007669"/>
    <property type="project" value="TreeGrafter"/>
</dbReference>
<keyword evidence="6 12" id="KW-0862">Zinc</keyword>
<dbReference type="InterPro" id="IPR000197">
    <property type="entry name" value="Znf_TAZ"/>
</dbReference>
<evidence type="ECO:0000256" key="10">
    <source>
        <dbReference type="ARBA" id="ARBA00023242"/>
    </source>
</evidence>
<dbReference type="EMBL" id="CAJNOH010000599">
    <property type="protein sequence ID" value="CAF1085033.1"/>
    <property type="molecule type" value="Genomic_DNA"/>
</dbReference>
<dbReference type="GO" id="GO:0005667">
    <property type="term" value="C:transcription regulator complex"/>
    <property type="evidence" value="ECO:0007669"/>
    <property type="project" value="TreeGrafter"/>
</dbReference>
<keyword evidence="8" id="KW-0805">Transcription regulation</keyword>
<organism evidence="15 16">
    <name type="scientific">Rotaria sordida</name>
    <dbReference type="NCBI Taxonomy" id="392033"/>
    <lineage>
        <taxon>Eukaryota</taxon>
        <taxon>Metazoa</taxon>
        <taxon>Spiralia</taxon>
        <taxon>Gnathifera</taxon>
        <taxon>Rotifera</taxon>
        <taxon>Eurotatoria</taxon>
        <taxon>Bdelloidea</taxon>
        <taxon>Philodinida</taxon>
        <taxon>Philodinidae</taxon>
        <taxon>Rotaria</taxon>
    </lineage>
</organism>
<dbReference type="EMBL" id="CAJNOL010001052">
    <property type="protein sequence ID" value="CAF1276318.1"/>
    <property type="molecule type" value="Genomic_DNA"/>
</dbReference>
<evidence type="ECO:0000313" key="15">
    <source>
        <dbReference type="EMBL" id="CAF1276318.1"/>
    </source>
</evidence>
<evidence type="ECO:0000256" key="1">
    <source>
        <dbReference type="ARBA" id="ARBA00004123"/>
    </source>
</evidence>
<dbReference type="GO" id="GO:0004402">
    <property type="term" value="F:histone acetyltransferase activity"/>
    <property type="evidence" value="ECO:0007669"/>
    <property type="project" value="InterPro"/>
</dbReference>
<evidence type="ECO:0000256" key="12">
    <source>
        <dbReference type="PROSITE-ProRule" id="PRU00203"/>
    </source>
</evidence>
<feature type="zinc finger region" description="TAZ-type" evidence="12">
    <location>
        <begin position="1"/>
        <end position="45"/>
    </location>
</feature>
<evidence type="ECO:0000259" key="13">
    <source>
        <dbReference type="PROSITE" id="PS50134"/>
    </source>
</evidence>
<evidence type="ECO:0000256" key="11">
    <source>
        <dbReference type="ARBA" id="ARBA00048017"/>
    </source>
</evidence>
<dbReference type="InterPro" id="IPR013178">
    <property type="entry name" value="Histone_AcTrfase_Rtt109/CBP"/>
</dbReference>
<comment type="catalytic activity">
    <reaction evidence="11">
        <text>L-lysyl-[protein] + acetyl-CoA = N(6)-acetyl-L-lysyl-[protein] + CoA + H(+)</text>
        <dbReference type="Rhea" id="RHEA:45948"/>
        <dbReference type="Rhea" id="RHEA-COMP:9752"/>
        <dbReference type="Rhea" id="RHEA-COMP:10731"/>
        <dbReference type="ChEBI" id="CHEBI:15378"/>
        <dbReference type="ChEBI" id="CHEBI:29969"/>
        <dbReference type="ChEBI" id="CHEBI:57287"/>
        <dbReference type="ChEBI" id="CHEBI:57288"/>
        <dbReference type="ChEBI" id="CHEBI:61930"/>
        <dbReference type="EC" id="2.3.1.48"/>
    </reaction>
</comment>
<keyword evidence="10" id="KW-0539">Nucleus</keyword>
<dbReference type="GO" id="GO:0005634">
    <property type="term" value="C:nucleus"/>
    <property type="evidence" value="ECO:0007669"/>
    <property type="project" value="UniProtKB-SubCell"/>
</dbReference>
<evidence type="ECO:0000256" key="9">
    <source>
        <dbReference type="ARBA" id="ARBA00023163"/>
    </source>
</evidence>
<keyword evidence="5 12" id="KW-0863">Zinc-finger</keyword>
<evidence type="ECO:0000256" key="3">
    <source>
        <dbReference type="ARBA" id="ARBA00022679"/>
    </source>
</evidence>
<evidence type="ECO:0000256" key="6">
    <source>
        <dbReference type="ARBA" id="ARBA00022833"/>
    </source>
</evidence>
<dbReference type="PANTHER" id="PTHR13808:SF1">
    <property type="entry name" value="HISTONE ACETYLTRANSFERASE"/>
    <property type="match status" value="1"/>
</dbReference>
<proteinExistence type="predicted"/>
<evidence type="ECO:0000313" key="14">
    <source>
        <dbReference type="EMBL" id="CAF1085033.1"/>
    </source>
</evidence>
<name>A0A815BZQ8_9BILA</name>
<evidence type="ECO:0000256" key="2">
    <source>
        <dbReference type="ARBA" id="ARBA00013184"/>
    </source>
</evidence>
<evidence type="ECO:0000313" key="16">
    <source>
        <dbReference type="Proteomes" id="UP000663870"/>
    </source>
</evidence>
<dbReference type="Proteomes" id="UP000663870">
    <property type="component" value="Unassembled WGS sequence"/>
</dbReference>
<dbReference type="Proteomes" id="UP000663854">
    <property type="component" value="Unassembled WGS sequence"/>
</dbReference>
<accession>A0A815BZQ8</accession>
<comment type="caution">
    <text evidence="15">The sequence shown here is derived from an EMBL/GenBank/DDBJ whole genome shotgun (WGS) entry which is preliminary data.</text>
</comment>
<dbReference type="GO" id="GO:0003713">
    <property type="term" value="F:transcription coactivator activity"/>
    <property type="evidence" value="ECO:0007669"/>
    <property type="project" value="TreeGrafter"/>
</dbReference>
<evidence type="ECO:0000256" key="8">
    <source>
        <dbReference type="ARBA" id="ARBA00023015"/>
    </source>
</evidence>
<gene>
    <name evidence="15" type="ORF">JXQ802_LOCUS28256</name>
    <name evidence="14" type="ORF">PYM288_LOCUS18875</name>
</gene>
<dbReference type="Pfam" id="PF02135">
    <property type="entry name" value="zf-TAZ"/>
    <property type="match status" value="1"/>
</dbReference>
<comment type="subcellular location">
    <subcellularLocation>
        <location evidence="1">Nucleus</location>
    </subcellularLocation>
</comment>
<protein>
    <recommendedName>
        <fullName evidence="2">histone acetyltransferase</fullName>
        <ecNumber evidence="2">2.3.1.48</ecNumber>
    </recommendedName>
</protein>
<dbReference type="GO" id="GO:0000123">
    <property type="term" value="C:histone acetyltransferase complex"/>
    <property type="evidence" value="ECO:0007669"/>
    <property type="project" value="TreeGrafter"/>
</dbReference>
<feature type="non-terminal residue" evidence="15">
    <location>
        <position position="1"/>
    </location>
</feature>
<dbReference type="PROSITE" id="PS50134">
    <property type="entry name" value="ZF_TAZ"/>
    <property type="match status" value="1"/>
</dbReference>
<keyword evidence="4 12" id="KW-0479">Metal-binding</keyword>
<dbReference type="GO" id="GO:0008270">
    <property type="term" value="F:zinc ion binding"/>
    <property type="evidence" value="ECO:0007669"/>
    <property type="project" value="UniProtKB-KW"/>
</dbReference>
<sequence>VIQHTKDCKEKNRQCNICKQVIFLYWYHAKICMNQNCQVPYCTSLKFFIEKQWTTSLQADRLLMEAMMMQRETNIMLTQT</sequence>
<evidence type="ECO:0000256" key="7">
    <source>
        <dbReference type="ARBA" id="ARBA00022853"/>
    </source>
</evidence>
<feature type="domain" description="TAZ-type" evidence="13">
    <location>
        <begin position="1"/>
        <end position="45"/>
    </location>
</feature>
<dbReference type="Gene3D" id="1.20.1020.10">
    <property type="entry name" value="TAZ domain"/>
    <property type="match status" value="1"/>
</dbReference>